<feature type="transmembrane region" description="Helical" evidence="1">
    <location>
        <begin position="91"/>
        <end position="112"/>
    </location>
</feature>
<reference evidence="2 3" key="1">
    <citation type="submission" date="2017-07" db="EMBL/GenBank/DDBJ databases">
        <title>The genome sequence of Paludifilum halophilum highlights mechanisms for microbial adaptation to high salt environemnts.</title>
        <authorList>
            <person name="Belbahri L."/>
        </authorList>
    </citation>
    <scope>NUCLEOTIDE SEQUENCE [LARGE SCALE GENOMIC DNA]</scope>
    <source>
        <strain evidence="2 3">DSM 102817</strain>
    </source>
</reference>
<protein>
    <recommendedName>
        <fullName evidence="4">TIGR04086 family membrane protein</fullName>
    </recommendedName>
</protein>
<dbReference type="EMBL" id="NOWF01000019">
    <property type="protein sequence ID" value="OYD06145.1"/>
    <property type="molecule type" value="Genomic_DNA"/>
</dbReference>
<keyword evidence="1" id="KW-1133">Transmembrane helix</keyword>
<dbReference type="RefSeq" id="WP_094265993.1">
    <property type="nucleotide sequence ID" value="NZ_NOWF01000019.1"/>
</dbReference>
<evidence type="ECO:0000313" key="3">
    <source>
        <dbReference type="Proteomes" id="UP000215459"/>
    </source>
</evidence>
<keyword evidence="1" id="KW-0472">Membrane</keyword>
<sequence>MIIKILQGLGVGTVLSLTLGYLSGLLGMESPLLVTILLLLGTYLGGGLVAGVGSSHPFLTAGLCGVILTVINQGFTILFMASPSTYHPVGILFGLFVGLVISLIGGFLGSIIKKG</sequence>
<keyword evidence="3" id="KW-1185">Reference proteome</keyword>
<evidence type="ECO:0000313" key="2">
    <source>
        <dbReference type="EMBL" id="OYD06145.1"/>
    </source>
</evidence>
<evidence type="ECO:0000256" key="1">
    <source>
        <dbReference type="SAM" id="Phobius"/>
    </source>
</evidence>
<dbReference type="AlphaFoldDB" id="A0A235B3E5"/>
<feature type="transmembrane region" description="Helical" evidence="1">
    <location>
        <begin position="32"/>
        <end position="51"/>
    </location>
</feature>
<organism evidence="2 3">
    <name type="scientific">Paludifilum halophilum</name>
    <dbReference type="NCBI Taxonomy" id="1642702"/>
    <lineage>
        <taxon>Bacteria</taxon>
        <taxon>Bacillati</taxon>
        <taxon>Bacillota</taxon>
        <taxon>Bacilli</taxon>
        <taxon>Bacillales</taxon>
        <taxon>Thermoactinomycetaceae</taxon>
        <taxon>Paludifilum</taxon>
    </lineage>
</organism>
<feature type="transmembrane region" description="Helical" evidence="1">
    <location>
        <begin position="58"/>
        <end position="79"/>
    </location>
</feature>
<accession>A0A235B3E5</accession>
<name>A0A235B3E5_9BACL</name>
<dbReference type="Proteomes" id="UP000215459">
    <property type="component" value="Unassembled WGS sequence"/>
</dbReference>
<comment type="caution">
    <text evidence="2">The sequence shown here is derived from an EMBL/GenBank/DDBJ whole genome shotgun (WGS) entry which is preliminary data.</text>
</comment>
<keyword evidence="1" id="KW-0812">Transmembrane</keyword>
<proteinExistence type="predicted"/>
<feature type="transmembrane region" description="Helical" evidence="1">
    <location>
        <begin position="5"/>
        <end position="26"/>
    </location>
</feature>
<gene>
    <name evidence="2" type="ORF">CHM34_17985</name>
</gene>
<evidence type="ECO:0008006" key="4">
    <source>
        <dbReference type="Google" id="ProtNLM"/>
    </source>
</evidence>